<reference evidence="1 2" key="1">
    <citation type="submission" date="2019-03" db="EMBL/GenBank/DDBJ databases">
        <title>First draft genome of Liparis tanakae, snailfish: a comprehensive survey of snailfish specific genes.</title>
        <authorList>
            <person name="Kim W."/>
            <person name="Song I."/>
            <person name="Jeong J.-H."/>
            <person name="Kim D."/>
            <person name="Kim S."/>
            <person name="Ryu S."/>
            <person name="Song J.Y."/>
            <person name="Lee S.K."/>
        </authorList>
    </citation>
    <scope>NUCLEOTIDE SEQUENCE [LARGE SCALE GENOMIC DNA]</scope>
    <source>
        <tissue evidence="1">Muscle</tissue>
    </source>
</reference>
<proteinExistence type="predicted"/>
<comment type="caution">
    <text evidence="1">The sequence shown here is derived from an EMBL/GenBank/DDBJ whole genome shotgun (WGS) entry which is preliminary data.</text>
</comment>
<evidence type="ECO:0000313" key="1">
    <source>
        <dbReference type="EMBL" id="TNN66048.1"/>
    </source>
</evidence>
<dbReference type="Proteomes" id="UP000314294">
    <property type="component" value="Unassembled WGS sequence"/>
</dbReference>
<sequence>MELRVLRLLPSVTTMAEGKRDSRLWLWSSPPGDTCWSPDWLVTMALLLWWLMVVEEPHTDTLFVTEQRQTVFALGSRFFPEPFVPDPGVEGRSLLCFHGRAFVEVLGEVRLVQPCDVHNLPLGDVVLLHDRRGVVVVPVLGALVPGDLALVVAVGERVEDGLRVHVHPVHFAALRRSGGHGQVLQFYSKARRTGVHIIQGLDQNIFGNSRVQQGAEELLLQRCQLGYHWCGEFAAADTCSEKLLHFPVEGEDGATLLVVNIDSGIEATATLSGCTGGQTCYRYGIR</sequence>
<gene>
    <name evidence="1" type="ORF">EYF80_023676</name>
</gene>
<name>A0A4Z2HJQ1_9TELE</name>
<dbReference type="EMBL" id="SRLO01000225">
    <property type="protein sequence ID" value="TNN66048.1"/>
    <property type="molecule type" value="Genomic_DNA"/>
</dbReference>
<protein>
    <submittedName>
        <fullName evidence="1">Uncharacterized protein</fullName>
    </submittedName>
</protein>
<accession>A0A4Z2HJQ1</accession>
<keyword evidence="2" id="KW-1185">Reference proteome</keyword>
<dbReference type="AlphaFoldDB" id="A0A4Z2HJQ1"/>
<organism evidence="1 2">
    <name type="scientific">Liparis tanakae</name>
    <name type="common">Tanaka's snailfish</name>
    <dbReference type="NCBI Taxonomy" id="230148"/>
    <lineage>
        <taxon>Eukaryota</taxon>
        <taxon>Metazoa</taxon>
        <taxon>Chordata</taxon>
        <taxon>Craniata</taxon>
        <taxon>Vertebrata</taxon>
        <taxon>Euteleostomi</taxon>
        <taxon>Actinopterygii</taxon>
        <taxon>Neopterygii</taxon>
        <taxon>Teleostei</taxon>
        <taxon>Neoteleostei</taxon>
        <taxon>Acanthomorphata</taxon>
        <taxon>Eupercaria</taxon>
        <taxon>Perciformes</taxon>
        <taxon>Cottioidei</taxon>
        <taxon>Cottales</taxon>
        <taxon>Liparidae</taxon>
        <taxon>Liparis</taxon>
    </lineage>
</organism>
<evidence type="ECO:0000313" key="2">
    <source>
        <dbReference type="Proteomes" id="UP000314294"/>
    </source>
</evidence>